<evidence type="ECO:0000313" key="1">
    <source>
        <dbReference type="EMBL" id="KYP75250.1"/>
    </source>
</evidence>
<accession>A0A151U7I2</accession>
<reference evidence="1 2" key="1">
    <citation type="journal article" date="2012" name="Nat. Biotechnol.">
        <title>Draft genome sequence of pigeonpea (Cajanus cajan), an orphan legume crop of resource-poor farmers.</title>
        <authorList>
            <person name="Varshney R.K."/>
            <person name="Chen W."/>
            <person name="Li Y."/>
            <person name="Bharti A.K."/>
            <person name="Saxena R.K."/>
            <person name="Schlueter J.A."/>
            <person name="Donoghue M.T."/>
            <person name="Azam S."/>
            <person name="Fan G."/>
            <person name="Whaley A.M."/>
            <person name="Farmer A.D."/>
            <person name="Sheridan J."/>
            <person name="Iwata A."/>
            <person name="Tuteja R."/>
            <person name="Penmetsa R.V."/>
            <person name="Wu W."/>
            <person name="Upadhyaya H.D."/>
            <person name="Yang S.P."/>
            <person name="Shah T."/>
            <person name="Saxena K.B."/>
            <person name="Michael T."/>
            <person name="McCombie W.R."/>
            <person name="Yang B."/>
            <person name="Zhang G."/>
            <person name="Yang H."/>
            <person name="Wang J."/>
            <person name="Spillane C."/>
            <person name="Cook D.R."/>
            <person name="May G.D."/>
            <person name="Xu X."/>
            <person name="Jackson S.A."/>
        </authorList>
    </citation>
    <scope>NUCLEOTIDE SEQUENCE [LARGE SCALE GENOMIC DNA]</scope>
    <source>
        <strain evidence="2">cv. Asha</strain>
    </source>
</reference>
<dbReference type="EMBL" id="CM003604">
    <property type="protein sequence ID" value="KYP75250.1"/>
    <property type="molecule type" value="Genomic_DNA"/>
</dbReference>
<dbReference type="AlphaFoldDB" id="A0A151U7I2"/>
<gene>
    <name evidence="1" type="ORF">KK1_007958</name>
</gene>
<dbReference type="Proteomes" id="UP000075243">
    <property type="component" value="Chromosome 2"/>
</dbReference>
<keyword evidence="2" id="KW-1185">Reference proteome</keyword>
<dbReference type="PANTHER" id="PTHR37610:SF77">
    <property type="entry name" value="INTEGRASE CATALYTIC DOMAIN-CONTAINING PROTEIN"/>
    <property type="match status" value="1"/>
</dbReference>
<organism evidence="1 2">
    <name type="scientific">Cajanus cajan</name>
    <name type="common">Pigeon pea</name>
    <name type="synonym">Cajanus indicus</name>
    <dbReference type="NCBI Taxonomy" id="3821"/>
    <lineage>
        <taxon>Eukaryota</taxon>
        <taxon>Viridiplantae</taxon>
        <taxon>Streptophyta</taxon>
        <taxon>Embryophyta</taxon>
        <taxon>Tracheophyta</taxon>
        <taxon>Spermatophyta</taxon>
        <taxon>Magnoliopsida</taxon>
        <taxon>eudicotyledons</taxon>
        <taxon>Gunneridae</taxon>
        <taxon>Pentapetalae</taxon>
        <taxon>rosids</taxon>
        <taxon>fabids</taxon>
        <taxon>Fabales</taxon>
        <taxon>Fabaceae</taxon>
        <taxon>Papilionoideae</taxon>
        <taxon>50 kb inversion clade</taxon>
        <taxon>NPAAA clade</taxon>
        <taxon>indigoferoid/millettioid clade</taxon>
        <taxon>Phaseoleae</taxon>
        <taxon>Cajanus</taxon>
    </lineage>
</organism>
<dbReference type="Gramene" id="C.cajan_07745.t">
    <property type="protein sequence ID" value="C.cajan_07745.t.cds1"/>
    <property type="gene ID" value="C.cajan_07745"/>
</dbReference>
<sequence length="92" mass="10606">MSCWFALLKKNYSAWAFQFQIFVTGKDSWGHVDGRIPAPNKDQEMVAHAKWAVKNAQVMAWILGFVDSNIVLNIRSYNTAATMWSYLKKIYS</sequence>
<evidence type="ECO:0000313" key="2">
    <source>
        <dbReference type="Proteomes" id="UP000075243"/>
    </source>
</evidence>
<protein>
    <submittedName>
        <fullName evidence="1">Uncharacterized protein</fullName>
    </submittedName>
</protein>
<dbReference type="Pfam" id="PF14223">
    <property type="entry name" value="Retrotran_gag_2"/>
    <property type="match status" value="1"/>
</dbReference>
<name>A0A151U7I2_CAJCA</name>
<proteinExistence type="predicted"/>
<dbReference type="OMA" id="QHAKWEV"/>
<dbReference type="PANTHER" id="PTHR37610">
    <property type="entry name" value="CCHC-TYPE DOMAIN-CONTAINING PROTEIN"/>
    <property type="match status" value="1"/>
</dbReference>